<keyword evidence="3" id="KW-0731">Sigma factor</keyword>
<dbReference type="Gene3D" id="1.10.10.10">
    <property type="entry name" value="Winged helix-like DNA-binding domain superfamily/Winged helix DNA-binding domain"/>
    <property type="match status" value="1"/>
</dbReference>
<dbReference type="Pfam" id="PF08281">
    <property type="entry name" value="Sigma70_r4_2"/>
    <property type="match status" value="1"/>
</dbReference>
<dbReference type="GO" id="GO:0016987">
    <property type="term" value="F:sigma factor activity"/>
    <property type="evidence" value="ECO:0007669"/>
    <property type="project" value="UniProtKB-KW"/>
</dbReference>
<accession>A0A078MI84</accession>
<comment type="similarity">
    <text evidence="1">Belongs to the sigma-70 factor family. ECF subfamily.</text>
</comment>
<gene>
    <name evidence="7" type="primary">rpoE_2</name>
    <name evidence="7" type="ORF">BN1050_02746</name>
</gene>
<evidence type="ECO:0000256" key="3">
    <source>
        <dbReference type="ARBA" id="ARBA00023082"/>
    </source>
</evidence>
<dbReference type="GO" id="GO:0003677">
    <property type="term" value="F:DNA binding"/>
    <property type="evidence" value="ECO:0007669"/>
    <property type="project" value="InterPro"/>
</dbReference>
<dbReference type="CDD" id="cd06171">
    <property type="entry name" value="Sigma70_r4"/>
    <property type="match status" value="1"/>
</dbReference>
<dbReference type="HOGENOM" id="CLU_047691_3_0_9"/>
<dbReference type="NCBIfam" id="TIGR02937">
    <property type="entry name" value="sigma70-ECF"/>
    <property type="match status" value="1"/>
</dbReference>
<dbReference type="GO" id="GO:0006352">
    <property type="term" value="P:DNA-templated transcription initiation"/>
    <property type="evidence" value="ECO:0007669"/>
    <property type="project" value="InterPro"/>
</dbReference>
<feature type="domain" description="RNA polymerase sigma factor 70 region 4 type 2" evidence="6">
    <location>
        <begin position="117"/>
        <end position="167"/>
    </location>
</feature>
<protein>
    <submittedName>
        <fullName evidence="7">ECF RNA polymerase sigma-E factor</fullName>
    </submittedName>
</protein>
<reference evidence="7" key="1">
    <citation type="submission" date="2014-07" db="EMBL/GenBank/DDBJ databases">
        <authorList>
            <person name="Urmite Genomes Urmite Genomes"/>
        </authorList>
    </citation>
    <scope>NUCLEOTIDE SEQUENCE</scope>
    <source>
        <strain evidence="7">13S34_air</strain>
    </source>
</reference>
<evidence type="ECO:0000256" key="2">
    <source>
        <dbReference type="ARBA" id="ARBA00023015"/>
    </source>
</evidence>
<dbReference type="InterPro" id="IPR014284">
    <property type="entry name" value="RNA_pol_sigma-70_dom"/>
</dbReference>
<evidence type="ECO:0000259" key="5">
    <source>
        <dbReference type="Pfam" id="PF04542"/>
    </source>
</evidence>
<name>A0A078MI84_9BACL</name>
<evidence type="ECO:0000313" key="7">
    <source>
        <dbReference type="EMBL" id="CEA05979.1"/>
    </source>
</evidence>
<dbReference type="SUPFAM" id="SSF88659">
    <property type="entry name" value="Sigma3 and sigma4 domains of RNA polymerase sigma factors"/>
    <property type="match status" value="1"/>
</dbReference>
<dbReference type="Pfam" id="PF04542">
    <property type="entry name" value="Sigma70_r2"/>
    <property type="match status" value="1"/>
</dbReference>
<dbReference type="InterPro" id="IPR013249">
    <property type="entry name" value="RNA_pol_sigma70_r4_t2"/>
</dbReference>
<evidence type="ECO:0000259" key="6">
    <source>
        <dbReference type="Pfam" id="PF08281"/>
    </source>
</evidence>
<sequence>MNETIKRAQLGDKEAYLQLIEHYHFTVEKFAYQCGVYPQDINDVTQEVFIKLYRFLSQFDDSKFTTWLYKITVNAARDYYRKTKREQERQHKLQQQSTVPVLTPEQHLLRFEEDQHLHRCLQQLDEKYRYPIILFYFHELTYEQIADVLSITLSTVKVRILRAKAQLKILLETKGEGING</sequence>
<dbReference type="PANTHER" id="PTHR43133:SF51">
    <property type="entry name" value="RNA POLYMERASE SIGMA FACTOR"/>
    <property type="match status" value="1"/>
</dbReference>
<feature type="domain" description="RNA polymerase sigma-70 region 2" evidence="5">
    <location>
        <begin position="19"/>
        <end position="85"/>
    </location>
</feature>
<dbReference type="PANTHER" id="PTHR43133">
    <property type="entry name" value="RNA POLYMERASE ECF-TYPE SIGMA FACTO"/>
    <property type="match status" value="1"/>
</dbReference>
<dbReference type="Gene3D" id="1.10.1740.10">
    <property type="match status" value="1"/>
</dbReference>
<dbReference type="EMBL" id="LN483081">
    <property type="protein sequence ID" value="CEA05979.1"/>
    <property type="molecule type" value="Genomic_DNA"/>
</dbReference>
<evidence type="ECO:0000256" key="4">
    <source>
        <dbReference type="ARBA" id="ARBA00023163"/>
    </source>
</evidence>
<keyword evidence="4" id="KW-0804">Transcription</keyword>
<dbReference type="InterPro" id="IPR039425">
    <property type="entry name" value="RNA_pol_sigma-70-like"/>
</dbReference>
<dbReference type="AlphaFoldDB" id="A0A078MI84"/>
<dbReference type="SUPFAM" id="SSF88946">
    <property type="entry name" value="Sigma2 domain of RNA polymerase sigma factors"/>
    <property type="match status" value="1"/>
</dbReference>
<keyword evidence="2" id="KW-0805">Transcription regulation</keyword>
<dbReference type="InterPro" id="IPR036388">
    <property type="entry name" value="WH-like_DNA-bd_sf"/>
</dbReference>
<dbReference type="InterPro" id="IPR013325">
    <property type="entry name" value="RNA_pol_sigma_r2"/>
</dbReference>
<dbReference type="InterPro" id="IPR013324">
    <property type="entry name" value="RNA_pol_sigma_r3/r4-like"/>
</dbReference>
<dbReference type="InterPro" id="IPR007627">
    <property type="entry name" value="RNA_pol_sigma70_r2"/>
</dbReference>
<evidence type="ECO:0000256" key="1">
    <source>
        <dbReference type="ARBA" id="ARBA00010641"/>
    </source>
</evidence>
<proteinExistence type="inferred from homology"/>
<organism evidence="7">
    <name type="scientific">Metalysinibacillus saudimassiliensis</name>
    <dbReference type="NCBI Taxonomy" id="1461583"/>
    <lineage>
        <taxon>Bacteria</taxon>
        <taxon>Bacillati</taxon>
        <taxon>Bacillota</taxon>
        <taxon>Bacilli</taxon>
        <taxon>Bacillales</taxon>
        <taxon>Caryophanaceae</taxon>
        <taxon>Metalysinibacillus</taxon>
    </lineage>
</organism>
<dbReference type="PATRIC" id="fig|1461583.4.peg.2631"/>